<evidence type="ECO:0000313" key="3">
    <source>
        <dbReference type="Proteomes" id="UP000734854"/>
    </source>
</evidence>
<dbReference type="AlphaFoldDB" id="A0A8J5F6N9"/>
<reference evidence="2 3" key="1">
    <citation type="submission" date="2020-08" db="EMBL/GenBank/DDBJ databases">
        <title>Plant Genome Project.</title>
        <authorList>
            <person name="Zhang R.-G."/>
        </authorList>
    </citation>
    <scope>NUCLEOTIDE SEQUENCE [LARGE SCALE GENOMIC DNA]</scope>
    <source>
        <tissue evidence="2">Rhizome</tissue>
    </source>
</reference>
<comment type="caution">
    <text evidence="2">The sequence shown here is derived from an EMBL/GenBank/DDBJ whole genome shotgun (WGS) entry which is preliminary data.</text>
</comment>
<feature type="region of interest" description="Disordered" evidence="1">
    <location>
        <begin position="122"/>
        <end position="152"/>
    </location>
</feature>
<gene>
    <name evidence="2" type="ORF">ZIOFF_057123</name>
</gene>
<evidence type="ECO:0000256" key="1">
    <source>
        <dbReference type="SAM" id="MobiDB-lite"/>
    </source>
</evidence>
<organism evidence="2 3">
    <name type="scientific">Zingiber officinale</name>
    <name type="common">Ginger</name>
    <name type="synonym">Amomum zingiber</name>
    <dbReference type="NCBI Taxonomy" id="94328"/>
    <lineage>
        <taxon>Eukaryota</taxon>
        <taxon>Viridiplantae</taxon>
        <taxon>Streptophyta</taxon>
        <taxon>Embryophyta</taxon>
        <taxon>Tracheophyta</taxon>
        <taxon>Spermatophyta</taxon>
        <taxon>Magnoliopsida</taxon>
        <taxon>Liliopsida</taxon>
        <taxon>Zingiberales</taxon>
        <taxon>Zingiberaceae</taxon>
        <taxon>Zingiber</taxon>
    </lineage>
</organism>
<keyword evidence="3" id="KW-1185">Reference proteome</keyword>
<proteinExistence type="predicted"/>
<name>A0A8J5F6N9_ZINOF</name>
<dbReference type="PANTHER" id="PTHR33526">
    <property type="entry name" value="OS07G0123800 PROTEIN"/>
    <property type="match status" value="1"/>
</dbReference>
<sequence length="152" mass="16526">MSSGRKSTSSPSQKKNRLLQYVKAPLRVLCRARDFYVRSMTSCAGRIDMEGGAYSMGYPMASGPLPRNFSVASGRSGASEEDLQDLIRTASLRRARSQGATAAAVPRSQSVAVARIDEDKECEFGDENPGGEIVLRSRSYAPGAERKQRNFA</sequence>
<evidence type="ECO:0000313" key="2">
    <source>
        <dbReference type="EMBL" id="KAG6480539.1"/>
    </source>
</evidence>
<dbReference type="Proteomes" id="UP000734854">
    <property type="component" value="Unassembled WGS sequence"/>
</dbReference>
<dbReference type="OrthoDB" id="694638at2759"/>
<accession>A0A8J5F6N9</accession>
<dbReference type="EMBL" id="JACMSC010000016">
    <property type="protein sequence ID" value="KAG6480539.1"/>
    <property type="molecule type" value="Genomic_DNA"/>
</dbReference>
<dbReference type="PANTHER" id="PTHR33526:SF4">
    <property type="entry name" value="OS07G0123800 PROTEIN"/>
    <property type="match status" value="1"/>
</dbReference>
<protein>
    <submittedName>
        <fullName evidence="2">Uncharacterized protein</fullName>
    </submittedName>
</protein>